<proteinExistence type="predicted"/>
<dbReference type="PATRIC" id="fig|1150469.3.peg.489"/>
<dbReference type="Proteomes" id="UP000033220">
    <property type="component" value="Chromosome DSM 122"/>
</dbReference>
<dbReference type="RefSeq" id="WP_014413688.1">
    <property type="nucleotide sequence ID" value="NC_017059.1"/>
</dbReference>
<evidence type="ECO:0000313" key="1">
    <source>
        <dbReference type="EMBL" id="CCG07048.1"/>
    </source>
</evidence>
<accession>H6SNX6</accession>
<keyword evidence="2" id="KW-1185">Reference proteome</keyword>
<dbReference type="STRING" id="1150469.RSPPHO_00422"/>
<dbReference type="EMBL" id="HE663493">
    <property type="protein sequence ID" value="CCG07048.1"/>
    <property type="molecule type" value="Genomic_DNA"/>
</dbReference>
<dbReference type="AlphaFoldDB" id="H6SNX6"/>
<dbReference type="KEGG" id="rpm:RSPPHO_00422"/>
<gene>
    <name evidence="1" type="ORF">RSPPHO_00422</name>
</gene>
<reference evidence="1 2" key="1">
    <citation type="submission" date="2012-02" db="EMBL/GenBank/DDBJ databases">
        <title>Shotgun genome sequence of Phaeospirillum photometricum DSM 122.</title>
        <authorList>
            <person name="Duquesne K."/>
            <person name="Sturgis J."/>
        </authorList>
    </citation>
    <scope>NUCLEOTIDE SEQUENCE [LARGE SCALE GENOMIC DNA]</scope>
    <source>
        <strain evidence="2">DSM122</strain>
    </source>
</reference>
<evidence type="ECO:0000313" key="2">
    <source>
        <dbReference type="Proteomes" id="UP000033220"/>
    </source>
</evidence>
<protein>
    <submittedName>
        <fullName evidence="1">Uncharacterized protein</fullName>
    </submittedName>
</protein>
<sequence length="76" mass="8139">MTTLPSSSSGRLTVNVPALVDAVNILRSCSREAPEGFYRSVVGVFEGVEYHLIAVGDPTHQLHSDQGADQLPLQFG</sequence>
<name>H6SNX6_PARPM</name>
<organism evidence="1 2">
    <name type="scientific">Pararhodospirillum photometricum DSM 122</name>
    <dbReference type="NCBI Taxonomy" id="1150469"/>
    <lineage>
        <taxon>Bacteria</taxon>
        <taxon>Pseudomonadati</taxon>
        <taxon>Pseudomonadota</taxon>
        <taxon>Alphaproteobacteria</taxon>
        <taxon>Rhodospirillales</taxon>
        <taxon>Rhodospirillaceae</taxon>
        <taxon>Pararhodospirillum</taxon>
    </lineage>
</organism>
<dbReference type="HOGENOM" id="CLU_2652104_0_0_5"/>